<feature type="transmembrane region" description="Helical" evidence="2">
    <location>
        <begin position="198"/>
        <end position="215"/>
    </location>
</feature>
<feature type="domain" description="Acyltransferase 3" evidence="3">
    <location>
        <begin position="22"/>
        <end position="335"/>
    </location>
</feature>
<dbReference type="AlphaFoldDB" id="A0A2P2C341"/>
<keyword evidence="4" id="KW-0808">Transferase</keyword>
<keyword evidence="2" id="KW-0812">Transmembrane</keyword>
<name>A0A2P2C341_9ZZZZ</name>
<feature type="transmembrane region" description="Helical" evidence="2">
    <location>
        <begin position="222"/>
        <end position="242"/>
    </location>
</feature>
<evidence type="ECO:0000313" key="4">
    <source>
        <dbReference type="EMBL" id="CUR56443.1"/>
    </source>
</evidence>
<dbReference type="GO" id="GO:0009103">
    <property type="term" value="P:lipopolysaccharide biosynthetic process"/>
    <property type="evidence" value="ECO:0007669"/>
    <property type="project" value="TreeGrafter"/>
</dbReference>
<dbReference type="InterPro" id="IPR050879">
    <property type="entry name" value="Acyltransferase_3"/>
</dbReference>
<dbReference type="Pfam" id="PF01757">
    <property type="entry name" value="Acyl_transf_3"/>
    <property type="match status" value="1"/>
</dbReference>
<sequence length="401" mass="44523">MRFLLGPTLTHDRFLADRHFGGLDGVRAIAALAVVGFHFSGPAPMFAGGWLGVHLFFVLSGFLITTLLLREEAATGRISLLGFWVRRIFRIAPAYYAALLGSVLLLKWTGVYEAAGGPQAIKWFLTFNPELAPSYMNFMQAWTIGIEQKFYLVWPLVGFVMLPLLGAALGGTSKVRGVACALILPAMLWLIWHHTMFWVHYVPIFLGCIVAVMMHTRPTFRIVSLLSSRAVQLGLIAALYWVQSHSAELTARWAGQEQLIIIFALLCALSLPSLCGRTEVSRVLSLTPFKWLGERSYSIYLFQVIAGHFVAMALPDWRNDLHKTAVVLVVVVMIADFVYRFVERPGIQVGRWLASWLAAHPLRRRDGSATPTEAVPAVGDVLPVGAAQERPRQDSNLQPTD</sequence>
<protein>
    <submittedName>
        <fullName evidence="4">Putative Acyltransferase</fullName>
    </submittedName>
</protein>
<keyword evidence="2" id="KW-1133">Transmembrane helix</keyword>
<feature type="transmembrane region" description="Helical" evidence="2">
    <location>
        <begin position="45"/>
        <end position="68"/>
    </location>
</feature>
<feature type="transmembrane region" description="Helical" evidence="2">
    <location>
        <begin position="297"/>
        <end position="315"/>
    </location>
</feature>
<accession>A0A2P2C341</accession>
<feature type="transmembrane region" description="Helical" evidence="2">
    <location>
        <begin position="20"/>
        <end position="39"/>
    </location>
</feature>
<evidence type="ECO:0000256" key="2">
    <source>
        <dbReference type="SAM" id="Phobius"/>
    </source>
</evidence>
<reference evidence="4" key="1">
    <citation type="submission" date="2015-08" db="EMBL/GenBank/DDBJ databases">
        <authorList>
            <person name="Babu N.S."/>
            <person name="Beckwith C.J."/>
            <person name="Beseler K.G."/>
            <person name="Brison A."/>
            <person name="Carone J.V."/>
            <person name="Caskin T.P."/>
            <person name="Diamond M."/>
            <person name="Durham M.E."/>
            <person name="Foxe J.M."/>
            <person name="Go M."/>
            <person name="Henderson B.A."/>
            <person name="Jones I.B."/>
            <person name="McGettigan J.A."/>
            <person name="Micheletti S.J."/>
            <person name="Nasrallah M.E."/>
            <person name="Ortiz D."/>
            <person name="Piller C.R."/>
            <person name="Privatt S.R."/>
            <person name="Schneider S.L."/>
            <person name="Sharp S."/>
            <person name="Smith T.C."/>
            <person name="Stanton J.D."/>
            <person name="Ullery H.E."/>
            <person name="Wilson R.J."/>
            <person name="Serrano M.G."/>
            <person name="Buck G."/>
            <person name="Lee V."/>
            <person name="Wang Y."/>
            <person name="Carvalho R."/>
            <person name="Voegtly L."/>
            <person name="Shi R."/>
            <person name="Duckworth R."/>
            <person name="Johnson A."/>
            <person name="Loviza R."/>
            <person name="Walstead R."/>
            <person name="Shah Z."/>
            <person name="Kiflezghi M."/>
            <person name="Wade K."/>
            <person name="Ball S.L."/>
            <person name="Bradley K.W."/>
            <person name="Asai D.J."/>
            <person name="Bowman C.A."/>
            <person name="Russell D.A."/>
            <person name="Pope W.H."/>
            <person name="Jacobs-Sera D."/>
            <person name="Hendrix R.W."/>
            <person name="Hatfull G.F."/>
        </authorList>
    </citation>
    <scope>NUCLEOTIDE SEQUENCE</scope>
</reference>
<feature type="transmembrane region" description="Helical" evidence="2">
    <location>
        <begin position="258"/>
        <end position="276"/>
    </location>
</feature>
<evidence type="ECO:0000256" key="1">
    <source>
        <dbReference type="SAM" id="MobiDB-lite"/>
    </source>
</evidence>
<keyword evidence="2" id="KW-0472">Membrane</keyword>
<dbReference type="PANTHER" id="PTHR23028:SF53">
    <property type="entry name" value="ACYL_TRANSF_3 DOMAIN-CONTAINING PROTEIN"/>
    <property type="match status" value="1"/>
</dbReference>
<dbReference type="GO" id="GO:0016747">
    <property type="term" value="F:acyltransferase activity, transferring groups other than amino-acyl groups"/>
    <property type="evidence" value="ECO:0007669"/>
    <property type="project" value="InterPro"/>
</dbReference>
<evidence type="ECO:0000259" key="3">
    <source>
        <dbReference type="Pfam" id="PF01757"/>
    </source>
</evidence>
<proteinExistence type="predicted"/>
<organism evidence="4">
    <name type="scientific">metagenome</name>
    <dbReference type="NCBI Taxonomy" id="256318"/>
    <lineage>
        <taxon>unclassified sequences</taxon>
        <taxon>metagenomes</taxon>
    </lineage>
</organism>
<dbReference type="GO" id="GO:0016020">
    <property type="term" value="C:membrane"/>
    <property type="evidence" value="ECO:0007669"/>
    <property type="project" value="TreeGrafter"/>
</dbReference>
<gene>
    <name evidence="4" type="ORF">NOCA1120019</name>
</gene>
<dbReference type="InterPro" id="IPR002656">
    <property type="entry name" value="Acyl_transf_3_dom"/>
</dbReference>
<feature type="transmembrane region" description="Helical" evidence="2">
    <location>
        <begin position="150"/>
        <end position="168"/>
    </location>
</feature>
<feature type="region of interest" description="Disordered" evidence="1">
    <location>
        <begin position="381"/>
        <end position="401"/>
    </location>
</feature>
<keyword evidence="4" id="KW-0012">Acyltransferase</keyword>
<dbReference type="PANTHER" id="PTHR23028">
    <property type="entry name" value="ACETYLTRANSFERASE"/>
    <property type="match status" value="1"/>
</dbReference>
<feature type="transmembrane region" description="Helical" evidence="2">
    <location>
        <begin position="321"/>
        <end position="342"/>
    </location>
</feature>
<feature type="transmembrane region" description="Helical" evidence="2">
    <location>
        <begin position="88"/>
        <end position="108"/>
    </location>
</feature>
<dbReference type="EMBL" id="CZKB01000004">
    <property type="protein sequence ID" value="CUR56443.1"/>
    <property type="molecule type" value="Genomic_DNA"/>
</dbReference>